<dbReference type="Pfam" id="PF19564">
    <property type="entry name" value="DUF6086"/>
    <property type="match status" value="1"/>
</dbReference>
<evidence type="ECO:0000313" key="1">
    <source>
        <dbReference type="EMBL" id="REK88886.1"/>
    </source>
</evidence>
<dbReference type="AlphaFoldDB" id="A0A371Q2D6"/>
<reference evidence="1 2" key="1">
    <citation type="submission" date="2018-08" db="EMBL/GenBank/DDBJ databases">
        <title>Streptomyces NEAU-D10 sp. nov., a novel Actinomycete isolated from soil.</title>
        <authorList>
            <person name="Jin L."/>
        </authorList>
    </citation>
    <scope>NUCLEOTIDE SEQUENCE [LARGE SCALE GENOMIC DNA]</scope>
    <source>
        <strain evidence="1 2">NEAU-D10</strain>
    </source>
</reference>
<evidence type="ECO:0000313" key="2">
    <source>
        <dbReference type="Proteomes" id="UP000262477"/>
    </source>
</evidence>
<comment type="caution">
    <text evidence="1">The sequence shown here is derived from an EMBL/GenBank/DDBJ whole genome shotgun (WGS) entry which is preliminary data.</text>
</comment>
<keyword evidence="2" id="KW-1185">Reference proteome</keyword>
<name>A0A371Q2D6_STRIH</name>
<proteinExistence type="predicted"/>
<protein>
    <submittedName>
        <fullName evidence="1">Uncharacterized protein</fullName>
    </submittedName>
</protein>
<sequence length="166" mass="18107">MTVMSVAHYAGPYDQHEEAREEAAVSQYFDMGDQTLWNPSNGASRLFMSQVNVYQTEVGLPSGIGPMKADECQIDPTIFKTFVDALLAWHRRTSHAVMAALSEGFVATVLVLAERAGIEVNWQPADFAEGGELKDVQVPTAPDSAEGAWAAALQQKSRELGRFMAT</sequence>
<accession>A0A371Q2D6</accession>
<gene>
    <name evidence="1" type="ORF">DY245_18610</name>
</gene>
<dbReference type="InterPro" id="IPR045732">
    <property type="entry name" value="DUF6086"/>
</dbReference>
<organism evidence="1 2">
    <name type="scientific">Streptomyces inhibens</name>
    <dbReference type="NCBI Taxonomy" id="2293571"/>
    <lineage>
        <taxon>Bacteria</taxon>
        <taxon>Bacillati</taxon>
        <taxon>Actinomycetota</taxon>
        <taxon>Actinomycetes</taxon>
        <taxon>Kitasatosporales</taxon>
        <taxon>Streptomycetaceae</taxon>
        <taxon>Streptomyces</taxon>
    </lineage>
</organism>
<dbReference type="Proteomes" id="UP000262477">
    <property type="component" value="Unassembled WGS sequence"/>
</dbReference>
<dbReference type="OrthoDB" id="3475539at2"/>
<dbReference type="EMBL" id="QUAC01000145">
    <property type="protein sequence ID" value="REK88886.1"/>
    <property type="molecule type" value="Genomic_DNA"/>
</dbReference>